<reference evidence="2" key="1">
    <citation type="journal article" date="2020" name="mSystems">
        <title>Genome- and Community-Level Interaction Insights into Carbon Utilization and Element Cycling Functions of Hydrothermarchaeota in Hydrothermal Sediment.</title>
        <authorList>
            <person name="Zhou Z."/>
            <person name="Liu Y."/>
            <person name="Xu W."/>
            <person name="Pan J."/>
            <person name="Luo Z.H."/>
            <person name="Li M."/>
        </authorList>
    </citation>
    <scope>NUCLEOTIDE SEQUENCE [LARGE SCALE GENOMIC DNA]</scope>
    <source>
        <strain evidence="2">SpSt-508</strain>
    </source>
</reference>
<dbReference type="EMBL" id="DSVQ01000012">
    <property type="protein sequence ID" value="HGT39480.1"/>
    <property type="molecule type" value="Genomic_DNA"/>
</dbReference>
<organism evidence="2">
    <name type="scientific">Schlesneria paludicola</name>
    <dbReference type="NCBI Taxonomy" id="360056"/>
    <lineage>
        <taxon>Bacteria</taxon>
        <taxon>Pseudomonadati</taxon>
        <taxon>Planctomycetota</taxon>
        <taxon>Planctomycetia</taxon>
        <taxon>Planctomycetales</taxon>
        <taxon>Planctomycetaceae</taxon>
        <taxon>Schlesneria</taxon>
    </lineage>
</organism>
<dbReference type="PROSITE" id="PS51257">
    <property type="entry name" value="PROKAR_LIPOPROTEIN"/>
    <property type="match status" value="1"/>
</dbReference>
<accession>A0A7C4QNS1</accession>
<feature type="compositionally biased region" description="Polar residues" evidence="1">
    <location>
        <begin position="114"/>
        <end position="134"/>
    </location>
</feature>
<comment type="caution">
    <text evidence="2">The sequence shown here is derived from an EMBL/GenBank/DDBJ whole genome shotgun (WGS) entry which is preliminary data.</text>
</comment>
<dbReference type="AlphaFoldDB" id="A0A7C4QNS1"/>
<protein>
    <submittedName>
        <fullName evidence="2">Uncharacterized protein</fullName>
    </submittedName>
</protein>
<proteinExistence type="predicted"/>
<feature type="compositionally biased region" description="Low complexity" evidence="1">
    <location>
        <begin position="51"/>
        <end position="70"/>
    </location>
</feature>
<feature type="region of interest" description="Disordered" evidence="1">
    <location>
        <begin position="51"/>
        <end position="136"/>
    </location>
</feature>
<name>A0A7C4QNS1_9PLAN</name>
<feature type="compositionally biased region" description="Pro residues" evidence="1">
    <location>
        <begin position="88"/>
        <end position="100"/>
    </location>
</feature>
<evidence type="ECO:0000256" key="1">
    <source>
        <dbReference type="SAM" id="MobiDB-lite"/>
    </source>
</evidence>
<sequence length="255" mass="27273">MQRFSRSWGLAALLIAGCHWSPYSPYYNGYYGPTYVPPGSYVAPGGTIVPPGSTPTLNSPTPLTPGTTSPSPTPNWRPQNGIGSDAPPFQPNPPNNPVPLPNDDFGTAPGAATSRPQPFAPSNTASTVQPTGLVSSDPFVEPDRVPANADASPMPTDGQLTTQPYAYDGEGYSWLKGIVDYDADSKSWAIIYSLTPERSDRFGGMFYLGPSEQLNSLHNGDLVLIYGQPDASLRDPRGLPMYRVARVTQMGRPAN</sequence>
<evidence type="ECO:0000313" key="2">
    <source>
        <dbReference type="EMBL" id="HGT39480.1"/>
    </source>
</evidence>
<gene>
    <name evidence="2" type="ORF">ENS64_09500</name>
</gene>